<sequence>MCWAEHAGEEEGCSQPGEADQLDLLTASKQKAGLISDPLPFHRDKADKNWKSLLRPSKRNEKRKEKSEYFESGL</sequence>
<reference evidence="2" key="1">
    <citation type="journal article" date="2023" name="DNA Res.">
        <title>Chromosome-level genome assembly of Phrynocephalus forsythii using third-generation DNA sequencing and Hi-C analysis.</title>
        <authorList>
            <person name="Qi Y."/>
            <person name="Zhao W."/>
            <person name="Zhao Y."/>
            <person name="Niu C."/>
            <person name="Cao S."/>
            <person name="Zhang Y."/>
        </authorList>
    </citation>
    <scope>NUCLEOTIDE SEQUENCE</scope>
    <source>
        <tissue evidence="2">Muscle</tissue>
    </source>
</reference>
<accession>A0A9Q0XMA8</accession>
<dbReference type="Proteomes" id="UP001142489">
    <property type="component" value="Unassembled WGS sequence"/>
</dbReference>
<organism evidence="2 3">
    <name type="scientific">Phrynocephalus forsythii</name>
    <dbReference type="NCBI Taxonomy" id="171643"/>
    <lineage>
        <taxon>Eukaryota</taxon>
        <taxon>Metazoa</taxon>
        <taxon>Chordata</taxon>
        <taxon>Craniata</taxon>
        <taxon>Vertebrata</taxon>
        <taxon>Euteleostomi</taxon>
        <taxon>Lepidosauria</taxon>
        <taxon>Squamata</taxon>
        <taxon>Bifurcata</taxon>
        <taxon>Unidentata</taxon>
        <taxon>Episquamata</taxon>
        <taxon>Toxicofera</taxon>
        <taxon>Iguania</taxon>
        <taxon>Acrodonta</taxon>
        <taxon>Agamidae</taxon>
        <taxon>Agaminae</taxon>
        <taxon>Phrynocephalus</taxon>
    </lineage>
</organism>
<evidence type="ECO:0000256" key="1">
    <source>
        <dbReference type="SAM" id="MobiDB-lite"/>
    </source>
</evidence>
<dbReference type="AlphaFoldDB" id="A0A9Q0XMA8"/>
<feature type="region of interest" description="Disordered" evidence="1">
    <location>
        <begin position="47"/>
        <end position="74"/>
    </location>
</feature>
<keyword evidence="3" id="KW-1185">Reference proteome</keyword>
<feature type="compositionally biased region" description="Basic and acidic residues" evidence="1">
    <location>
        <begin position="58"/>
        <end position="74"/>
    </location>
</feature>
<evidence type="ECO:0000313" key="2">
    <source>
        <dbReference type="EMBL" id="KAJ7319874.1"/>
    </source>
</evidence>
<name>A0A9Q0XMA8_9SAUR</name>
<protein>
    <submittedName>
        <fullName evidence="2">Uncharacterized protein</fullName>
    </submittedName>
</protein>
<gene>
    <name evidence="2" type="ORF">JRQ81_019385</name>
</gene>
<dbReference type="EMBL" id="JAPFRF010000010">
    <property type="protein sequence ID" value="KAJ7319874.1"/>
    <property type="molecule type" value="Genomic_DNA"/>
</dbReference>
<proteinExistence type="predicted"/>
<comment type="caution">
    <text evidence="2">The sequence shown here is derived from an EMBL/GenBank/DDBJ whole genome shotgun (WGS) entry which is preliminary data.</text>
</comment>
<evidence type="ECO:0000313" key="3">
    <source>
        <dbReference type="Proteomes" id="UP001142489"/>
    </source>
</evidence>